<feature type="transmembrane region" description="Helical" evidence="5">
    <location>
        <begin position="362"/>
        <end position="386"/>
    </location>
</feature>
<dbReference type="Proteomes" id="UP000063781">
    <property type="component" value="Chromosome"/>
</dbReference>
<name>A0A0X8GY99_9FIRM</name>
<dbReference type="AlphaFoldDB" id="A0A0X8GY99"/>
<keyword evidence="8" id="KW-1185">Reference proteome</keyword>
<feature type="transmembrane region" description="Helical" evidence="5">
    <location>
        <begin position="177"/>
        <end position="197"/>
    </location>
</feature>
<keyword evidence="4 5" id="KW-0472">Membrane</keyword>
<dbReference type="GO" id="GO:0140359">
    <property type="term" value="F:ABC-type transporter activity"/>
    <property type="evidence" value="ECO:0007669"/>
    <property type="project" value="InterPro"/>
</dbReference>
<evidence type="ECO:0000256" key="2">
    <source>
        <dbReference type="ARBA" id="ARBA00022692"/>
    </source>
</evidence>
<organism evidence="7 8">
    <name type="scientific">Erysipelothrix larvae</name>
    <dbReference type="NCBI Taxonomy" id="1514105"/>
    <lineage>
        <taxon>Bacteria</taxon>
        <taxon>Bacillati</taxon>
        <taxon>Bacillota</taxon>
        <taxon>Erysipelotrichia</taxon>
        <taxon>Erysipelotrichales</taxon>
        <taxon>Erysipelotrichaceae</taxon>
        <taxon>Erysipelothrix</taxon>
    </lineage>
</organism>
<feature type="transmembrane region" description="Helical" evidence="5">
    <location>
        <begin position="338"/>
        <end position="356"/>
    </location>
</feature>
<keyword evidence="3 5" id="KW-1133">Transmembrane helix</keyword>
<keyword evidence="2 5" id="KW-0812">Transmembrane</keyword>
<dbReference type="Pfam" id="PF12698">
    <property type="entry name" value="ABC2_membrane_3"/>
    <property type="match status" value="1"/>
</dbReference>
<feature type="transmembrane region" description="Helical" evidence="5">
    <location>
        <begin position="308"/>
        <end position="326"/>
    </location>
</feature>
<evidence type="ECO:0000256" key="3">
    <source>
        <dbReference type="ARBA" id="ARBA00022989"/>
    </source>
</evidence>
<evidence type="ECO:0000313" key="7">
    <source>
        <dbReference type="EMBL" id="AMC92651.1"/>
    </source>
</evidence>
<evidence type="ECO:0000256" key="5">
    <source>
        <dbReference type="SAM" id="Phobius"/>
    </source>
</evidence>
<dbReference type="STRING" id="1514105.AOC36_01160"/>
<gene>
    <name evidence="7" type="ORF">AOC36_01160</name>
</gene>
<evidence type="ECO:0000256" key="1">
    <source>
        <dbReference type="ARBA" id="ARBA00004141"/>
    </source>
</evidence>
<evidence type="ECO:0000259" key="6">
    <source>
        <dbReference type="Pfam" id="PF12698"/>
    </source>
</evidence>
<protein>
    <recommendedName>
        <fullName evidence="6">ABC-2 type transporter transmembrane domain-containing protein</fullName>
    </recommendedName>
</protein>
<comment type="subcellular location">
    <subcellularLocation>
        <location evidence="1">Membrane</location>
        <topology evidence="1">Multi-pass membrane protein</topology>
    </subcellularLocation>
</comment>
<dbReference type="KEGG" id="erl:AOC36_01160"/>
<evidence type="ECO:0000313" key="8">
    <source>
        <dbReference type="Proteomes" id="UP000063781"/>
    </source>
</evidence>
<feature type="transmembrane region" description="Helical" evidence="5">
    <location>
        <begin position="229"/>
        <end position="253"/>
    </location>
</feature>
<feature type="domain" description="ABC-2 type transporter transmembrane" evidence="6">
    <location>
        <begin position="19"/>
        <end position="383"/>
    </location>
</feature>
<sequence length="410" mass="45599">MKRFNVVFNFELKSLLFKKSVIISTLVIAVVAFGITFVPRFASGIFDSESGESEGQFEVVFDDTFGLLFENEADRLLFVDFIKNAQIFTSEEELKAAVIDRTIDEGIVFHSATNFTSYLFDTSLANMGNSVAYTITQTVNFNLFLEQNNVDPNVVTDALSIPIQTNQIALGTDGTQGLIFVYIFIFVTYFLILLYGANVSTSVAREKDNRTMELLITSTQPRVLILGKVFSAGIVGIVQFLSIVGITALGVFLNHEYIPESIMSLIGGNMSWDAILVFLVFSIFGYILYLFIYAALGSLVSKVEDVNSAVQPVTFVFVIAYFVAAMSMNLPDAGFVKISSYIPFTSLFTMPIRYLLTSVNVIELLLSLLTIVGTTAFIAMISIYIYRYGSLNYGNKLKLKDVFIAWRRGE</sequence>
<feature type="transmembrane region" description="Helical" evidence="5">
    <location>
        <begin position="20"/>
        <end position="38"/>
    </location>
</feature>
<reference evidence="7 8" key="1">
    <citation type="submission" date="2015-10" db="EMBL/GenBank/DDBJ databases">
        <title>Erysipelothrix larvae sp. LV19 isolated from the larval gut of the rhinoceros beetle, Trypoxylus dichotomus.</title>
        <authorList>
            <person name="Lim S."/>
            <person name="Kim B.-C."/>
        </authorList>
    </citation>
    <scope>NUCLEOTIDE SEQUENCE [LARGE SCALE GENOMIC DNA]</scope>
    <source>
        <strain evidence="7 8">LV19</strain>
    </source>
</reference>
<dbReference type="InterPro" id="IPR013525">
    <property type="entry name" value="ABC2_TM"/>
</dbReference>
<evidence type="ECO:0000256" key="4">
    <source>
        <dbReference type="ARBA" id="ARBA00023136"/>
    </source>
</evidence>
<dbReference type="RefSeq" id="WP_067630243.1">
    <property type="nucleotide sequence ID" value="NZ_CP013213.1"/>
</dbReference>
<dbReference type="GO" id="GO:0016020">
    <property type="term" value="C:membrane"/>
    <property type="evidence" value="ECO:0007669"/>
    <property type="project" value="UniProtKB-SubCell"/>
</dbReference>
<feature type="transmembrane region" description="Helical" evidence="5">
    <location>
        <begin position="274"/>
        <end position="296"/>
    </location>
</feature>
<proteinExistence type="predicted"/>
<dbReference type="OrthoDB" id="9768837at2"/>
<accession>A0A0X8GY99</accession>
<dbReference type="EMBL" id="CP013213">
    <property type="protein sequence ID" value="AMC92651.1"/>
    <property type="molecule type" value="Genomic_DNA"/>
</dbReference>